<evidence type="ECO:0000256" key="1">
    <source>
        <dbReference type="SAM" id="Coils"/>
    </source>
</evidence>
<dbReference type="Pfam" id="PF05150">
    <property type="entry name" value="Legionella_OMP"/>
    <property type="match status" value="1"/>
</dbReference>
<gene>
    <name evidence="2" type="ORF">K239x_09730</name>
</gene>
<evidence type="ECO:0000313" key="3">
    <source>
        <dbReference type="Proteomes" id="UP000319817"/>
    </source>
</evidence>
<name>A0A517NPJ4_9BACT</name>
<keyword evidence="3" id="KW-1185">Reference proteome</keyword>
<protein>
    <submittedName>
        <fullName evidence="2">Uncharacterized protein</fullName>
    </submittedName>
</protein>
<dbReference type="AlphaFoldDB" id="A0A517NPJ4"/>
<proteinExistence type="predicted"/>
<dbReference type="InterPro" id="IPR007825">
    <property type="entry name" value="Major_OMP_Legionella"/>
</dbReference>
<feature type="coiled-coil region" evidence="1">
    <location>
        <begin position="91"/>
        <end position="118"/>
    </location>
</feature>
<dbReference type="EMBL" id="CP036526">
    <property type="protein sequence ID" value="QDT09030.1"/>
    <property type="molecule type" value="Genomic_DNA"/>
</dbReference>
<evidence type="ECO:0000313" key="2">
    <source>
        <dbReference type="EMBL" id="QDT09030.1"/>
    </source>
</evidence>
<accession>A0A517NPJ4</accession>
<dbReference type="OrthoDB" id="259194at2"/>
<reference evidence="2 3" key="1">
    <citation type="submission" date="2019-02" db="EMBL/GenBank/DDBJ databases">
        <title>Deep-cultivation of Planctomycetes and their phenomic and genomic characterization uncovers novel biology.</title>
        <authorList>
            <person name="Wiegand S."/>
            <person name="Jogler M."/>
            <person name="Boedeker C."/>
            <person name="Pinto D."/>
            <person name="Vollmers J."/>
            <person name="Rivas-Marin E."/>
            <person name="Kohn T."/>
            <person name="Peeters S.H."/>
            <person name="Heuer A."/>
            <person name="Rast P."/>
            <person name="Oberbeckmann S."/>
            <person name="Bunk B."/>
            <person name="Jeske O."/>
            <person name="Meyerdierks A."/>
            <person name="Storesund J.E."/>
            <person name="Kallscheuer N."/>
            <person name="Luecker S."/>
            <person name="Lage O.M."/>
            <person name="Pohl T."/>
            <person name="Merkel B.J."/>
            <person name="Hornburger P."/>
            <person name="Mueller R.-W."/>
            <person name="Bruemmer F."/>
            <person name="Labrenz M."/>
            <person name="Spormann A.M."/>
            <person name="Op den Camp H."/>
            <person name="Overmann J."/>
            <person name="Amann R."/>
            <person name="Jetten M.S.M."/>
            <person name="Mascher T."/>
            <person name="Medema M.H."/>
            <person name="Devos D.P."/>
            <person name="Kaster A.-K."/>
            <person name="Ovreas L."/>
            <person name="Rohde M."/>
            <person name="Galperin M.Y."/>
            <person name="Jogler C."/>
        </authorList>
    </citation>
    <scope>NUCLEOTIDE SEQUENCE [LARGE SCALE GENOMIC DNA]</scope>
    <source>
        <strain evidence="2 3">K23_9</strain>
    </source>
</reference>
<sequence length="427" mass="46350">MLSRNPQALLHVRGSKRRLPTLGGLLSAIVAAVTLFHSSANAQIPANAPFKFDSLPEINQAPSFVEPVSYDDESPADVVMTTDHTTTMAAKADFLIAIENMQNRLQSQETQIASLNSQLRMSSPRSAANRKSRWFSTYESVIVQPMQENLTGVIVQTDDGYAHVAFPWKIQHSPRVQFGHETSNDTLGWRVRYWQFRHSKSFLANNDNGLIPTGNDGRVGYLVEDGDITVGLGSIEDGHFQSSIRTDVIDWELQRHIAAPLDIYAGIRYAKAAQGYRAATDVGSVRADSSFRGVGPTAAMRLQHDLGVSRLAIFANLRGSLLFGHKEFSVYDDANDSLQAIGSDDVRLSSDGADTLSGNAEIQLGVRLAATDWLALTVAFETQTFTNVGGPNPTAVFTGTDRGVAGDSPMDDSLSFAGVTVGTEVTW</sequence>
<dbReference type="RefSeq" id="WP_145416474.1">
    <property type="nucleotide sequence ID" value="NZ_CP036526.1"/>
</dbReference>
<dbReference type="Proteomes" id="UP000319817">
    <property type="component" value="Chromosome"/>
</dbReference>
<organism evidence="2 3">
    <name type="scientific">Stieleria marina</name>
    <dbReference type="NCBI Taxonomy" id="1930275"/>
    <lineage>
        <taxon>Bacteria</taxon>
        <taxon>Pseudomonadati</taxon>
        <taxon>Planctomycetota</taxon>
        <taxon>Planctomycetia</taxon>
        <taxon>Pirellulales</taxon>
        <taxon>Pirellulaceae</taxon>
        <taxon>Stieleria</taxon>
    </lineage>
</organism>
<keyword evidence="1" id="KW-0175">Coiled coil</keyword>